<dbReference type="EMBL" id="CH445327">
    <property type="protein sequence ID" value="EAT90497.1"/>
    <property type="molecule type" value="Genomic_DNA"/>
</dbReference>
<evidence type="ECO:0000313" key="2">
    <source>
        <dbReference type="Proteomes" id="UP000001055"/>
    </source>
</evidence>
<accession>Q0V129</accession>
<dbReference type="GeneID" id="5969747"/>
<sequence length="44" mass="4949">MYSYLGLKRTDIGMLPPDVGHDRTTTERKRVPAGHIFRIPPAPS</sequence>
<dbReference type="Proteomes" id="UP000001055">
    <property type="component" value="Unassembled WGS sequence"/>
</dbReference>
<dbReference type="InParanoid" id="Q0V129"/>
<protein>
    <submittedName>
        <fullName evidence="1">Uncharacterized protein</fullName>
    </submittedName>
</protein>
<proteinExistence type="predicted"/>
<dbReference type="RefSeq" id="XP_001792897.1">
    <property type="nucleotide sequence ID" value="XM_001792845.1"/>
</dbReference>
<name>Q0V129_PHANO</name>
<dbReference type="KEGG" id="pno:SNOG_02285"/>
<gene>
    <name evidence="1" type="ORF">SNOG_02285</name>
</gene>
<evidence type="ECO:0000313" key="1">
    <source>
        <dbReference type="EMBL" id="EAT90497.1"/>
    </source>
</evidence>
<reference evidence="2" key="1">
    <citation type="journal article" date="2007" name="Plant Cell">
        <title>Dothideomycete-plant interactions illuminated by genome sequencing and EST analysis of the wheat pathogen Stagonospora nodorum.</title>
        <authorList>
            <person name="Hane J.K."/>
            <person name="Lowe R.G."/>
            <person name="Solomon P.S."/>
            <person name="Tan K.C."/>
            <person name="Schoch C.L."/>
            <person name="Spatafora J.W."/>
            <person name="Crous P.W."/>
            <person name="Kodira C."/>
            <person name="Birren B.W."/>
            <person name="Galagan J.E."/>
            <person name="Torriani S.F."/>
            <person name="McDonald B.A."/>
            <person name="Oliver R.P."/>
        </authorList>
    </citation>
    <scope>NUCLEOTIDE SEQUENCE [LARGE SCALE GENOMIC DNA]</scope>
    <source>
        <strain evidence="2">SN15 / ATCC MYA-4574 / FGSC 10173</strain>
    </source>
</reference>
<dbReference type="HOGENOM" id="CLU_3224791_0_0_1"/>
<dbReference type="AlphaFoldDB" id="Q0V129"/>
<organism evidence="1 2">
    <name type="scientific">Phaeosphaeria nodorum (strain SN15 / ATCC MYA-4574 / FGSC 10173)</name>
    <name type="common">Glume blotch fungus</name>
    <name type="synonym">Parastagonospora nodorum</name>
    <dbReference type="NCBI Taxonomy" id="321614"/>
    <lineage>
        <taxon>Eukaryota</taxon>
        <taxon>Fungi</taxon>
        <taxon>Dikarya</taxon>
        <taxon>Ascomycota</taxon>
        <taxon>Pezizomycotina</taxon>
        <taxon>Dothideomycetes</taxon>
        <taxon>Pleosporomycetidae</taxon>
        <taxon>Pleosporales</taxon>
        <taxon>Pleosporineae</taxon>
        <taxon>Phaeosphaeriaceae</taxon>
        <taxon>Parastagonospora</taxon>
    </lineage>
</organism>